<feature type="compositionally biased region" description="Acidic residues" evidence="1">
    <location>
        <begin position="1010"/>
        <end position="1024"/>
    </location>
</feature>
<gene>
    <name evidence="2" type="ORF">ACHAXA_003446</name>
</gene>
<feature type="compositionally biased region" description="Acidic residues" evidence="1">
    <location>
        <begin position="184"/>
        <end position="215"/>
    </location>
</feature>
<feature type="compositionally biased region" description="Basic residues" evidence="1">
    <location>
        <begin position="130"/>
        <end position="148"/>
    </location>
</feature>
<evidence type="ECO:0000313" key="2">
    <source>
        <dbReference type="EMBL" id="KAL3806671.1"/>
    </source>
</evidence>
<feature type="compositionally biased region" description="Basic and acidic residues" evidence="1">
    <location>
        <begin position="967"/>
        <end position="988"/>
    </location>
</feature>
<feature type="compositionally biased region" description="Acidic residues" evidence="1">
    <location>
        <begin position="523"/>
        <end position="534"/>
    </location>
</feature>
<feature type="compositionally biased region" description="Acidic residues" evidence="1">
    <location>
        <begin position="407"/>
        <end position="418"/>
    </location>
</feature>
<feature type="compositionally biased region" description="Low complexity" evidence="1">
    <location>
        <begin position="57"/>
        <end position="68"/>
    </location>
</feature>
<reference evidence="2 3" key="1">
    <citation type="submission" date="2024-10" db="EMBL/GenBank/DDBJ databases">
        <title>Updated reference genomes for cyclostephanoid diatoms.</title>
        <authorList>
            <person name="Roberts W.R."/>
            <person name="Alverson A.J."/>
        </authorList>
    </citation>
    <scope>NUCLEOTIDE SEQUENCE [LARGE SCALE GENOMIC DNA]</scope>
    <source>
        <strain evidence="2 3">AJA228-03</strain>
    </source>
</reference>
<dbReference type="Proteomes" id="UP001530377">
    <property type="component" value="Unassembled WGS sequence"/>
</dbReference>
<feature type="compositionally biased region" description="Basic residues" evidence="1">
    <location>
        <begin position="1044"/>
        <end position="1057"/>
    </location>
</feature>
<feature type="compositionally biased region" description="Acidic residues" evidence="1">
    <location>
        <begin position="1"/>
        <end position="16"/>
    </location>
</feature>
<feature type="compositionally biased region" description="Basic and acidic residues" evidence="1">
    <location>
        <begin position="93"/>
        <end position="107"/>
    </location>
</feature>
<comment type="caution">
    <text evidence="2">The sequence shown here is derived from an EMBL/GenBank/DDBJ whole genome shotgun (WGS) entry which is preliminary data.</text>
</comment>
<dbReference type="PANTHER" id="PTHR35711:SF1">
    <property type="entry name" value="ECTODERMAL, ISOFORM F"/>
    <property type="match status" value="1"/>
</dbReference>
<keyword evidence="3" id="KW-1185">Reference proteome</keyword>
<feature type="compositionally biased region" description="Polar residues" evidence="1">
    <location>
        <begin position="305"/>
        <end position="316"/>
    </location>
</feature>
<feature type="compositionally biased region" description="Basic residues" evidence="1">
    <location>
        <begin position="377"/>
        <end position="388"/>
    </location>
</feature>
<feature type="compositionally biased region" description="Pro residues" evidence="1">
    <location>
        <begin position="69"/>
        <end position="80"/>
    </location>
</feature>
<proteinExistence type="predicted"/>
<protein>
    <submittedName>
        <fullName evidence="2">Uncharacterized protein</fullName>
    </submittedName>
</protein>
<feature type="compositionally biased region" description="Polar residues" evidence="1">
    <location>
        <begin position="1075"/>
        <end position="1084"/>
    </location>
</feature>
<feature type="region of interest" description="Disordered" evidence="1">
    <location>
        <begin position="1"/>
        <end position="328"/>
    </location>
</feature>
<feature type="compositionally biased region" description="Acidic residues" evidence="1">
    <location>
        <begin position="290"/>
        <end position="302"/>
    </location>
</feature>
<evidence type="ECO:0000313" key="3">
    <source>
        <dbReference type="Proteomes" id="UP001530377"/>
    </source>
</evidence>
<dbReference type="PANTHER" id="PTHR35711">
    <property type="entry name" value="EXPRESSED PROTEIN"/>
    <property type="match status" value="1"/>
</dbReference>
<feature type="compositionally biased region" description="Acidic residues" evidence="1">
    <location>
        <begin position="933"/>
        <end position="942"/>
    </location>
</feature>
<dbReference type="AlphaFoldDB" id="A0ABD3R4S8"/>
<sequence>MSSEDNYEESSNDDEVDAHPSSPVGGSGGRRGIKSSRPSPAEDDRDRRHRGGGGVRGSNRGRVVRSSASPPPPPPGPPSSSPRRSPRKYTAADIDREIAAQKQMDKLDDNDDDDESDGAGKKSATTGKSSIRRVGRRRAGYKRPRARGRPAAAMRMGGAGGAKKKPAPGGVKRGGRKGDGGGDEREDDHEDSPSEDGGVETSSDEEDEEEWNDSDESGRGNEEEEEEEEDSDSDFGASKTRRTKGIARRRAVGGGSRRGGGGGRVAIASSRPLTRRSTAKSARGDPFRENDDDDDDDDDDDGRESGTSSQYETTPSGLRRPRRRCKAQTIRKMSAIVKKDMQSEKEALGDMFLEDDDMERLAESDKEVDDDDVYRGLGKRRVAARAKSKKEELLRGSKMMRKKFHEDDNDEDYDEDASSDATGSSDDSEDASDLEEDGDDDVISNEGRPGRARKRAGVPSSRDVNDSEELIGTADEDSDDEDTAPTVLMSPALKSSSAFGGSPGSGARAARARMGRAPLNVREDEDENEYESDNDGGRKTKVVTSRRNDDKSDAEGNDGWCVKAPNSKSPTKLRTTHINCPSTIDNITMSPLPKNKPHVCYIAPDGKTRHCFALDTLYRIAISAKDNGNSIYSNLAPSSLLNRGSTSGALQFLQPPHFRVPMDDDLLDQIASRFGRASLVIENSSIYKKMKGAAYFNDGELDDFDEDGEYIGLNASPSGGRATFRERFERYMQSLMGSADIYCCPLCFIEADRRRGIADEELLEDDDNDDDASPDDVVEDRFSFMDDPLTILGSLDQEEFVVASSFCFRYLSDVKAHLSVVHGVNLKDIAGNDLFKRFQIRASDGLLQSWLKKSLRRAAVQGDMMHYWLGGENQSFILLMNQIDKARARGEHSGEYGGDFSFSFPNRARKIWRDVSAPYSKQLDMGDFIVEEGDEESGEEGGDFAADLPMNPNFMPQNVEGEGYSKSPEERMIAHLREKNRMRRKDDSSDNDSVKSSNNKDSEDSNCASSDDDSSEGSDDDELEVLPKPPQYEEVEDDDDWIKAKLRKVKKARHSRKANHDDDSDHSDVFDSNSETNNTETRINNSDRKRVINDDDKSSSSDTERESKPQMHTDGASARKRVIKGSDEESF</sequence>
<feature type="compositionally biased region" description="Basic and acidic residues" evidence="1">
    <location>
        <begin position="1085"/>
        <end position="1111"/>
    </location>
</feature>
<feature type="compositionally biased region" description="Gly residues" evidence="1">
    <location>
        <begin position="252"/>
        <end position="264"/>
    </location>
</feature>
<evidence type="ECO:0000256" key="1">
    <source>
        <dbReference type="SAM" id="MobiDB-lite"/>
    </source>
</evidence>
<feature type="compositionally biased region" description="Acidic residues" evidence="1">
    <location>
        <begin position="466"/>
        <end position="483"/>
    </location>
</feature>
<organism evidence="2 3">
    <name type="scientific">Cyclostephanos tholiformis</name>
    <dbReference type="NCBI Taxonomy" id="382380"/>
    <lineage>
        <taxon>Eukaryota</taxon>
        <taxon>Sar</taxon>
        <taxon>Stramenopiles</taxon>
        <taxon>Ochrophyta</taxon>
        <taxon>Bacillariophyta</taxon>
        <taxon>Coscinodiscophyceae</taxon>
        <taxon>Thalassiosirophycidae</taxon>
        <taxon>Stephanodiscales</taxon>
        <taxon>Stephanodiscaceae</taxon>
        <taxon>Cyclostephanos</taxon>
    </lineage>
</organism>
<feature type="compositionally biased region" description="Acidic residues" evidence="1">
    <location>
        <begin position="426"/>
        <end position="443"/>
    </location>
</feature>
<accession>A0ABD3R4S8</accession>
<feature type="compositionally biased region" description="Basic residues" evidence="1">
    <location>
        <begin position="239"/>
        <end position="251"/>
    </location>
</feature>
<feature type="region of interest" description="Disordered" evidence="1">
    <location>
        <begin position="933"/>
        <end position="1131"/>
    </location>
</feature>
<feature type="compositionally biased region" description="Acidic residues" evidence="1">
    <location>
        <begin position="222"/>
        <end position="233"/>
    </location>
</feature>
<feature type="region of interest" description="Disordered" evidence="1">
    <location>
        <begin position="377"/>
        <end position="575"/>
    </location>
</feature>
<feature type="compositionally biased region" description="Polar residues" evidence="1">
    <location>
        <begin position="566"/>
        <end position="575"/>
    </location>
</feature>
<dbReference type="EMBL" id="JALLPB020000759">
    <property type="protein sequence ID" value="KAL3806671.1"/>
    <property type="molecule type" value="Genomic_DNA"/>
</dbReference>
<feature type="compositionally biased region" description="Basic and acidic residues" evidence="1">
    <location>
        <begin position="1058"/>
        <end position="1069"/>
    </location>
</feature>
<feature type="compositionally biased region" description="Low complexity" evidence="1">
    <location>
        <begin position="495"/>
        <end position="509"/>
    </location>
</feature>
<name>A0ABD3R4S8_9STRA</name>
<feature type="compositionally biased region" description="Acidic residues" evidence="1">
    <location>
        <begin position="108"/>
        <end position="117"/>
    </location>
</feature>